<dbReference type="RefSeq" id="WP_051923207.1">
    <property type="nucleotide sequence ID" value="NZ_CAUPKV010000032.1"/>
</dbReference>
<organism evidence="9 10">
    <name type="scientific">Bifidobacterium scardovii</name>
    <dbReference type="NCBI Taxonomy" id="158787"/>
    <lineage>
        <taxon>Bacteria</taxon>
        <taxon>Bacillati</taxon>
        <taxon>Actinomycetota</taxon>
        <taxon>Actinomycetes</taxon>
        <taxon>Bifidobacteriales</taxon>
        <taxon>Bifidobacteriaceae</taxon>
        <taxon>Bifidobacterium</taxon>
    </lineage>
</organism>
<keyword evidence="6" id="KW-0175">Coiled coil</keyword>
<evidence type="ECO:0000259" key="7">
    <source>
        <dbReference type="PROSITE" id="PS51898"/>
    </source>
</evidence>
<dbReference type="InterPro" id="IPR050090">
    <property type="entry name" value="Tyrosine_recombinase_XerCD"/>
</dbReference>
<feature type="domain" description="Tyr recombinase" evidence="7">
    <location>
        <begin position="196"/>
        <end position="385"/>
    </location>
</feature>
<dbReference type="STRING" id="158787.BSCA_0052"/>
<dbReference type="Proteomes" id="UP000029033">
    <property type="component" value="Unassembled WGS sequence"/>
</dbReference>
<dbReference type="GO" id="GO:0003677">
    <property type="term" value="F:DNA binding"/>
    <property type="evidence" value="ECO:0007669"/>
    <property type="project" value="UniProtKB-UniRule"/>
</dbReference>
<dbReference type="GeneID" id="85164810"/>
<dbReference type="eggNOG" id="COG0582">
    <property type="taxonomic scope" value="Bacteria"/>
</dbReference>
<keyword evidence="4" id="KW-0233">DNA recombination</keyword>
<evidence type="ECO:0000256" key="4">
    <source>
        <dbReference type="ARBA" id="ARBA00023172"/>
    </source>
</evidence>
<keyword evidence="3 5" id="KW-0238">DNA-binding</keyword>
<evidence type="ECO:0000313" key="9">
    <source>
        <dbReference type="EMBL" id="KFI93564.1"/>
    </source>
</evidence>
<dbReference type="GO" id="GO:0015074">
    <property type="term" value="P:DNA integration"/>
    <property type="evidence" value="ECO:0007669"/>
    <property type="project" value="UniProtKB-KW"/>
</dbReference>
<keyword evidence="2" id="KW-0229">DNA integration</keyword>
<evidence type="ECO:0000256" key="3">
    <source>
        <dbReference type="ARBA" id="ARBA00023125"/>
    </source>
</evidence>
<evidence type="ECO:0000256" key="5">
    <source>
        <dbReference type="PROSITE-ProRule" id="PRU01248"/>
    </source>
</evidence>
<feature type="coiled-coil region" evidence="6">
    <location>
        <begin position="400"/>
        <end position="427"/>
    </location>
</feature>
<evidence type="ECO:0000256" key="1">
    <source>
        <dbReference type="ARBA" id="ARBA00008857"/>
    </source>
</evidence>
<comment type="similarity">
    <text evidence="1">Belongs to the 'phage' integrase family.</text>
</comment>
<dbReference type="OrthoDB" id="1822491at2"/>
<dbReference type="Pfam" id="PF14659">
    <property type="entry name" value="Phage_int_SAM_3"/>
    <property type="match status" value="1"/>
</dbReference>
<dbReference type="InterPro" id="IPR044068">
    <property type="entry name" value="CB"/>
</dbReference>
<dbReference type="InterPro" id="IPR010998">
    <property type="entry name" value="Integrase_recombinase_N"/>
</dbReference>
<evidence type="ECO:0000256" key="6">
    <source>
        <dbReference type="SAM" id="Coils"/>
    </source>
</evidence>
<dbReference type="PROSITE" id="PS51900">
    <property type="entry name" value="CB"/>
    <property type="match status" value="1"/>
</dbReference>
<protein>
    <submittedName>
        <fullName evidence="9">Phage integrase family protein</fullName>
    </submittedName>
</protein>
<dbReference type="InterPro" id="IPR011010">
    <property type="entry name" value="DNA_brk_join_enz"/>
</dbReference>
<feature type="domain" description="Core-binding (CB)" evidence="8">
    <location>
        <begin position="94"/>
        <end position="173"/>
    </location>
</feature>
<dbReference type="InterPro" id="IPR002104">
    <property type="entry name" value="Integrase_catalytic"/>
</dbReference>
<dbReference type="AlphaFoldDB" id="A0A087DDG4"/>
<evidence type="ECO:0000256" key="2">
    <source>
        <dbReference type="ARBA" id="ARBA00022908"/>
    </source>
</evidence>
<dbReference type="PANTHER" id="PTHR30349:SF64">
    <property type="entry name" value="PROPHAGE INTEGRASE INTD-RELATED"/>
    <property type="match status" value="1"/>
</dbReference>
<dbReference type="PROSITE" id="PS51898">
    <property type="entry name" value="TYR_RECOMBINASE"/>
    <property type="match status" value="1"/>
</dbReference>
<proteinExistence type="inferred from homology"/>
<dbReference type="PANTHER" id="PTHR30349">
    <property type="entry name" value="PHAGE INTEGRASE-RELATED"/>
    <property type="match status" value="1"/>
</dbReference>
<sequence length="430" mass="48725">MAKTKGASGFGWLRKAQVKDRINGGKRWVYYASYLNPFDKEERIKAPHAFDYKMDARQWLDAEHKLISSGQWTHPNVRAKAALEEREVERSRKMTFGDYAERWFERNVNRWKPRTEQTYRQLLDTYILPTFCETPLNEVSVDDVGEWYDDMGNTPSARGNAYGLLKQILDVACTPPNPVLTYNPCQIKGGAKHAGGERPVATPEQVAKLADAMPGKYRLAVLLAAWLSLRSGEVRALRKSDFGLKKRTVHIQHNVTYTKQHGFVESTPKTAAGNRVVAIPSALIPEIQEHMKRHVGKDKDALLFCTSTGNYLHQSEIEKPFIEARKQAGCPELRFHDLRHTGNTFAIQTGVATVADLQKRGGWTTPTMALHYAHSTLDRQQQIADALDKVMRGENPKQDGEDLTSMVKQLLEENRRLSEQLAELGAEKKE</sequence>
<evidence type="ECO:0000259" key="8">
    <source>
        <dbReference type="PROSITE" id="PS51900"/>
    </source>
</evidence>
<reference evidence="9 10" key="1">
    <citation type="submission" date="2014-03" db="EMBL/GenBank/DDBJ databases">
        <title>Genomics of Bifidobacteria.</title>
        <authorList>
            <person name="Ventura M."/>
            <person name="Milani C."/>
            <person name="Lugli G.A."/>
        </authorList>
    </citation>
    <scope>NUCLEOTIDE SEQUENCE [LARGE SCALE GENOMIC DNA]</scope>
    <source>
        <strain evidence="9 10">LMG 21589</strain>
    </source>
</reference>
<evidence type="ECO:0000313" key="10">
    <source>
        <dbReference type="Proteomes" id="UP000029033"/>
    </source>
</evidence>
<dbReference type="CDD" id="cd01189">
    <property type="entry name" value="INT_ICEBs1_C_like"/>
    <property type="match status" value="1"/>
</dbReference>
<dbReference type="SUPFAM" id="SSF56349">
    <property type="entry name" value="DNA breaking-rejoining enzymes"/>
    <property type="match status" value="1"/>
</dbReference>
<dbReference type="Gene3D" id="1.10.443.10">
    <property type="entry name" value="Intergrase catalytic core"/>
    <property type="match status" value="1"/>
</dbReference>
<dbReference type="InterPro" id="IPR004107">
    <property type="entry name" value="Integrase_SAM-like_N"/>
</dbReference>
<gene>
    <name evidence="9" type="ORF">BSCA_0052</name>
</gene>
<dbReference type="Pfam" id="PF00589">
    <property type="entry name" value="Phage_integrase"/>
    <property type="match status" value="1"/>
</dbReference>
<dbReference type="InterPro" id="IPR013762">
    <property type="entry name" value="Integrase-like_cat_sf"/>
</dbReference>
<dbReference type="Gene3D" id="1.10.150.130">
    <property type="match status" value="1"/>
</dbReference>
<comment type="caution">
    <text evidence="9">The sequence shown here is derived from an EMBL/GenBank/DDBJ whole genome shotgun (WGS) entry which is preliminary data.</text>
</comment>
<dbReference type="EMBL" id="JGZO01000012">
    <property type="protein sequence ID" value="KFI93564.1"/>
    <property type="molecule type" value="Genomic_DNA"/>
</dbReference>
<dbReference type="GO" id="GO:0006310">
    <property type="term" value="P:DNA recombination"/>
    <property type="evidence" value="ECO:0007669"/>
    <property type="project" value="UniProtKB-KW"/>
</dbReference>
<accession>A0A087DDG4</accession>
<name>A0A087DDG4_9BIFI</name>
<keyword evidence="10" id="KW-1185">Reference proteome</keyword>